<keyword evidence="3" id="KW-0238">DNA-binding</keyword>
<evidence type="ECO:0000256" key="7">
    <source>
        <dbReference type="ARBA" id="ARBA00047207"/>
    </source>
</evidence>
<proteinExistence type="inferred from homology"/>
<protein>
    <recommendedName>
        <fullName evidence="6">HTH-type transcriptional regulator SarZ</fullName>
    </recommendedName>
    <alternativeName>
        <fullName evidence="7">Staphylococcal accessory regulator Z</fullName>
    </alternativeName>
</protein>
<evidence type="ECO:0000256" key="2">
    <source>
        <dbReference type="ARBA" id="ARBA00023015"/>
    </source>
</evidence>
<sequence length="171" mass="19801">MYKKKELITDKRCQLNQEKVIDDNCCIDEIGELVQKLVRVFQLFERDQIKVFGFTTSQCYCLLELLKSDPSGLTMNALSEKMKLDTSTMTRIVDKLVRDKFLLRERSEKDRRIVIVKLTEKGKSSAIQLRDSINQFYKKIIKNLPEGRVTEVLSSVSLLLNAFEKANPNCC</sequence>
<keyword evidence="2" id="KW-0805">Transcription regulation</keyword>
<dbReference type="PRINTS" id="PR00598">
    <property type="entry name" value="HTHMARR"/>
</dbReference>
<reference evidence="9 10" key="1">
    <citation type="submission" date="2021-03" db="EMBL/GenBank/DDBJ databases">
        <title>Thermosipho ferrireducens sp.nov., an anaerobic thermophilic iron-reducing bacterium isolated from a deep-sea hydrothermal sulfide deposits.</title>
        <authorList>
            <person name="Zeng X."/>
            <person name="Chen Y."/>
            <person name="Shao Z."/>
        </authorList>
    </citation>
    <scope>NUCLEOTIDE SEQUENCE [LARGE SCALE GENOMIC DNA]</scope>
    <source>
        <strain evidence="9 10">JL129W03</strain>
    </source>
</reference>
<keyword evidence="10" id="KW-1185">Reference proteome</keyword>
<evidence type="ECO:0000256" key="4">
    <source>
        <dbReference type="ARBA" id="ARBA00023163"/>
    </source>
</evidence>
<dbReference type="PANTHER" id="PTHR42756">
    <property type="entry name" value="TRANSCRIPTIONAL REGULATOR, MARR"/>
    <property type="match status" value="1"/>
</dbReference>
<feature type="domain" description="HTH marR-type" evidence="8">
    <location>
        <begin position="30"/>
        <end position="168"/>
    </location>
</feature>
<dbReference type="Proteomes" id="UP000671862">
    <property type="component" value="Chromosome"/>
</dbReference>
<dbReference type="PANTHER" id="PTHR42756:SF1">
    <property type="entry name" value="TRANSCRIPTIONAL REPRESSOR OF EMRAB OPERON"/>
    <property type="match status" value="1"/>
</dbReference>
<keyword evidence="4" id="KW-0804">Transcription</keyword>
<organism evidence="9 10">
    <name type="scientific">Thermosipho ferrireducens</name>
    <dbReference type="NCBI Taxonomy" id="2571116"/>
    <lineage>
        <taxon>Bacteria</taxon>
        <taxon>Thermotogati</taxon>
        <taxon>Thermotogota</taxon>
        <taxon>Thermotogae</taxon>
        <taxon>Thermotogales</taxon>
        <taxon>Fervidobacteriaceae</taxon>
        <taxon>Thermosipho</taxon>
    </lineage>
</organism>
<dbReference type="Gene3D" id="1.10.10.10">
    <property type="entry name" value="Winged helix-like DNA-binding domain superfamily/Winged helix DNA-binding domain"/>
    <property type="match status" value="1"/>
</dbReference>
<dbReference type="Pfam" id="PF22381">
    <property type="entry name" value="Staph_reg_Sar_Rot"/>
    <property type="match status" value="1"/>
</dbReference>
<evidence type="ECO:0000256" key="3">
    <source>
        <dbReference type="ARBA" id="ARBA00023125"/>
    </source>
</evidence>
<evidence type="ECO:0000313" key="9">
    <source>
        <dbReference type="EMBL" id="QTA37475.1"/>
    </source>
</evidence>
<accession>A0ABX7S6S6</accession>
<evidence type="ECO:0000256" key="1">
    <source>
        <dbReference type="ARBA" id="ARBA00004496"/>
    </source>
</evidence>
<evidence type="ECO:0000259" key="8">
    <source>
        <dbReference type="PROSITE" id="PS50995"/>
    </source>
</evidence>
<evidence type="ECO:0000256" key="6">
    <source>
        <dbReference type="ARBA" id="ARBA00047188"/>
    </source>
</evidence>
<dbReference type="InterPro" id="IPR036390">
    <property type="entry name" value="WH_DNA-bd_sf"/>
</dbReference>
<name>A0ABX7S6S6_9BACT</name>
<dbReference type="InterPro" id="IPR036388">
    <property type="entry name" value="WH-like_DNA-bd_sf"/>
</dbReference>
<evidence type="ECO:0000313" key="10">
    <source>
        <dbReference type="Proteomes" id="UP000671862"/>
    </source>
</evidence>
<dbReference type="SMART" id="SM00347">
    <property type="entry name" value="HTH_MARR"/>
    <property type="match status" value="1"/>
</dbReference>
<comment type="similarity">
    <text evidence="5">Belongs to the SarZ family.</text>
</comment>
<comment type="subcellular location">
    <subcellularLocation>
        <location evidence="1">Cytoplasm</location>
    </subcellularLocation>
</comment>
<dbReference type="InterPro" id="IPR055166">
    <property type="entry name" value="Transc_reg_Sar_Rot_HTH"/>
</dbReference>
<gene>
    <name evidence="9" type="ORF">JYK00_06985</name>
</gene>
<dbReference type="EMBL" id="CP071446">
    <property type="protein sequence ID" value="QTA37475.1"/>
    <property type="molecule type" value="Genomic_DNA"/>
</dbReference>
<dbReference type="PROSITE" id="PS50995">
    <property type="entry name" value="HTH_MARR_2"/>
    <property type="match status" value="1"/>
</dbReference>
<dbReference type="SUPFAM" id="SSF46785">
    <property type="entry name" value="Winged helix' DNA-binding domain"/>
    <property type="match status" value="1"/>
</dbReference>
<evidence type="ECO:0000256" key="5">
    <source>
        <dbReference type="ARBA" id="ARBA00046337"/>
    </source>
</evidence>
<dbReference type="RefSeq" id="WP_207566200.1">
    <property type="nucleotide sequence ID" value="NZ_CP071446.1"/>
</dbReference>
<dbReference type="InterPro" id="IPR000835">
    <property type="entry name" value="HTH_MarR-typ"/>
</dbReference>